<proteinExistence type="predicted"/>
<dbReference type="Proteomes" id="UP001370758">
    <property type="component" value="Unassembled WGS sequence"/>
</dbReference>
<evidence type="ECO:0000313" key="3">
    <source>
        <dbReference type="Proteomes" id="UP001370758"/>
    </source>
</evidence>
<dbReference type="EMBL" id="JAVHJL010000001">
    <property type="protein sequence ID" value="KAK6511850.1"/>
    <property type="molecule type" value="Genomic_DNA"/>
</dbReference>
<accession>A0AAV9WQS8</accession>
<name>A0AAV9WQS8_9PEZI</name>
<keyword evidence="3" id="KW-1185">Reference proteome</keyword>
<comment type="caution">
    <text evidence="2">The sequence shown here is derived from an EMBL/GenBank/DDBJ whole genome shotgun (WGS) entry which is preliminary data.</text>
</comment>
<keyword evidence="1" id="KW-1133">Transmembrane helix</keyword>
<feature type="transmembrane region" description="Helical" evidence="1">
    <location>
        <begin position="73"/>
        <end position="92"/>
    </location>
</feature>
<keyword evidence="1" id="KW-0472">Membrane</keyword>
<sequence>MSRGEIVDEVYLREIDGSGLFSRCTRILFCVAGVDLHMLDGSDVALTHQSIQIATKWDNMNTITVYVILRPTLMWAIGMVIGITASVVTSCYERKEATAIIMATFIIGLQGLLTSANDNNKP</sequence>
<feature type="transmembrane region" description="Helical" evidence="1">
    <location>
        <begin position="99"/>
        <end position="116"/>
    </location>
</feature>
<reference evidence="2 3" key="1">
    <citation type="submission" date="2023-08" db="EMBL/GenBank/DDBJ databases">
        <authorList>
            <person name="Palmer J.M."/>
        </authorList>
    </citation>
    <scope>NUCLEOTIDE SEQUENCE [LARGE SCALE GENOMIC DNA]</scope>
    <source>
        <strain evidence="2 3">TWF481</strain>
    </source>
</reference>
<protein>
    <submittedName>
        <fullName evidence="2">Uncharacterized protein</fullName>
    </submittedName>
</protein>
<evidence type="ECO:0000313" key="2">
    <source>
        <dbReference type="EMBL" id="KAK6511850.1"/>
    </source>
</evidence>
<dbReference type="AlphaFoldDB" id="A0AAV9WQS8"/>
<gene>
    <name evidence="2" type="ORF">TWF481_000756</name>
</gene>
<organism evidence="2 3">
    <name type="scientific">Arthrobotrys musiformis</name>
    <dbReference type="NCBI Taxonomy" id="47236"/>
    <lineage>
        <taxon>Eukaryota</taxon>
        <taxon>Fungi</taxon>
        <taxon>Dikarya</taxon>
        <taxon>Ascomycota</taxon>
        <taxon>Pezizomycotina</taxon>
        <taxon>Orbiliomycetes</taxon>
        <taxon>Orbiliales</taxon>
        <taxon>Orbiliaceae</taxon>
        <taxon>Arthrobotrys</taxon>
    </lineage>
</organism>
<keyword evidence="1" id="KW-0812">Transmembrane</keyword>
<evidence type="ECO:0000256" key="1">
    <source>
        <dbReference type="SAM" id="Phobius"/>
    </source>
</evidence>